<sequence>MNIYDIIGRTLAELKRSPNRRKYLTGVKLVFAELVWTDYDITRETQGCTQPQSTFAFAQIRPKFTRDNILIDEAPSQVLRSCIKGRSGWIGRENDVEKRANERLRAILNTLTAAGTANATTCVLGTGEVAALAVHSASIDFGNQKNTPESPGTMAALYTRSLHSYTRLQEAALLSLGPLSLRKQIKTIAAAFPAV</sequence>
<proteinExistence type="predicted"/>
<protein>
    <submittedName>
        <fullName evidence="2">Transcription initiation factor IIB</fullName>
    </submittedName>
</protein>
<accession>A0A1I7YD10</accession>
<evidence type="ECO:0000313" key="2">
    <source>
        <dbReference type="WBParaSite" id="L893_g15085.t1"/>
    </source>
</evidence>
<reference evidence="2" key="1">
    <citation type="submission" date="2016-11" db="UniProtKB">
        <authorList>
            <consortium name="WormBaseParasite"/>
        </authorList>
    </citation>
    <scope>IDENTIFICATION</scope>
</reference>
<dbReference type="Proteomes" id="UP000095287">
    <property type="component" value="Unplaced"/>
</dbReference>
<dbReference type="WBParaSite" id="L893_g15085.t1">
    <property type="protein sequence ID" value="L893_g15085.t1"/>
    <property type="gene ID" value="L893_g15085"/>
</dbReference>
<organism evidence="1 2">
    <name type="scientific">Steinernema glaseri</name>
    <dbReference type="NCBI Taxonomy" id="37863"/>
    <lineage>
        <taxon>Eukaryota</taxon>
        <taxon>Metazoa</taxon>
        <taxon>Ecdysozoa</taxon>
        <taxon>Nematoda</taxon>
        <taxon>Chromadorea</taxon>
        <taxon>Rhabditida</taxon>
        <taxon>Tylenchina</taxon>
        <taxon>Panagrolaimomorpha</taxon>
        <taxon>Strongyloidoidea</taxon>
        <taxon>Steinernematidae</taxon>
        <taxon>Steinernema</taxon>
    </lineage>
</organism>
<dbReference type="AlphaFoldDB" id="A0A1I7YD10"/>
<keyword evidence="1" id="KW-1185">Reference proteome</keyword>
<name>A0A1I7YD10_9BILA</name>
<evidence type="ECO:0000313" key="1">
    <source>
        <dbReference type="Proteomes" id="UP000095287"/>
    </source>
</evidence>